<reference evidence="1" key="2">
    <citation type="submission" date="2021-04" db="EMBL/GenBank/DDBJ databases">
        <authorList>
            <person name="Gilroy R."/>
        </authorList>
    </citation>
    <scope>NUCLEOTIDE SEQUENCE</scope>
    <source>
        <strain evidence="1">Gambia15-2214</strain>
    </source>
</reference>
<dbReference type="EMBL" id="JAHLFV010000054">
    <property type="protein sequence ID" value="MBU3849393.1"/>
    <property type="molecule type" value="Genomic_DNA"/>
</dbReference>
<protein>
    <submittedName>
        <fullName evidence="1">Uncharacterized protein</fullName>
    </submittedName>
</protein>
<dbReference type="Proteomes" id="UP000823914">
    <property type="component" value="Unassembled WGS sequence"/>
</dbReference>
<comment type="caution">
    <text evidence="1">The sequence shown here is derived from an EMBL/GenBank/DDBJ whole genome shotgun (WGS) entry which is preliminary data.</text>
</comment>
<proteinExistence type="predicted"/>
<feature type="non-terminal residue" evidence="1">
    <location>
        <position position="1"/>
    </location>
</feature>
<accession>A0A9E2P030</accession>
<dbReference type="AlphaFoldDB" id="A0A9E2P030"/>
<evidence type="ECO:0000313" key="1">
    <source>
        <dbReference type="EMBL" id="MBU3849393.1"/>
    </source>
</evidence>
<organism evidence="1 2">
    <name type="scientific">Candidatus Treponema excrementipullorum</name>
    <dbReference type="NCBI Taxonomy" id="2838768"/>
    <lineage>
        <taxon>Bacteria</taxon>
        <taxon>Pseudomonadati</taxon>
        <taxon>Spirochaetota</taxon>
        <taxon>Spirochaetia</taxon>
        <taxon>Spirochaetales</taxon>
        <taxon>Treponemataceae</taxon>
        <taxon>Treponema</taxon>
    </lineage>
</organism>
<name>A0A9E2P030_9SPIR</name>
<gene>
    <name evidence="1" type="ORF">IAA16_02375</name>
</gene>
<reference evidence="1" key="1">
    <citation type="journal article" date="2021" name="PeerJ">
        <title>Extensive microbial diversity within the chicken gut microbiome revealed by metagenomics and culture.</title>
        <authorList>
            <person name="Gilroy R."/>
            <person name="Ravi A."/>
            <person name="Getino M."/>
            <person name="Pursley I."/>
            <person name="Horton D.L."/>
            <person name="Alikhan N.F."/>
            <person name="Baker D."/>
            <person name="Gharbi K."/>
            <person name="Hall N."/>
            <person name="Watson M."/>
            <person name="Adriaenssens E.M."/>
            <person name="Foster-Nyarko E."/>
            <person name="Jarju S."/>
            <person name="Secka A."/>
            <person name="Antonio M."/>
            <person name="Oren A."/>
            <person name="Chaudhuri R.R."/>
            <person name="La Ragione R."/>
            <person name="Hildebrand F."/>
            <person name="Pallen M.J."/>
        </authorList>
    </citation>
    <scope>NUCLEOTIDE SEQUENCE</scope>
    <source>
        <strain evidence="1">Gambia15-2214</strain>
    </source>
</reference>
<evidence type="ECO:0000313" key="2">
    <source>
        <dbReference type="Proteomes" id="UP000823914"/>
    </source>
</evidence>
<sequence>SKELYVKIFDKLLELPENSKLLHNYSEDMYAFVLEDINSGLANKEASLLATEIMGRINKSTSFKNLFNLYLANTEEDLNTVIEASLLKTLPVSETVALSLMEDTSVSVREKLSFFYLVQSSPEISDIFKSDLAEKLLSIATINVGDSEEERAELIELQFATLHRLSSSLWVKAMDTVVDFFPIARSEYEQGLISAEQFVDVLYCLQNFATNGSVAVLNGYLKDLNSAASTDMSSVDENVVMAVITGLGALGSKEAFDNLLYVTYLPYSEKVRTTARDAMAMLQW</sequence>